<reference evidence="1 2" key="1">
    <citation type="journal article" date="2010" name="Nat. Biotechnol.">
        <title>Genome sequence of the model mushroom Schizophyllum commune.</title>
        <authorList>
            <person name="Ohm R.A."/>
            <person name="de Jong J.F."/>
            <person name="Lugones L.G."/>
            <person name="Aerts A."/>
            <person name="Kothe E."/>
            <person name="Stajich J.E."/>
            <person name="de Vries R.P."/>
            <person name="Record E."/>
            <person name="Levasseur A."/>
            <person name="Baker S.E."/>
            <person name="Bartholomew K.A."/>
            <person name="Coutinho P.M."/>
            <person name="Erdmann S."/>
            <person name="Fowler T.J."/>
            <person name="Gathman A.C."/>
            <person name="Lombard V."/>
            <person name="Henrissat B."/>
            <person name="Knabe N."/>
            <person name="Kuees U."/>
            <person name="Lilly W.W."/>
            <person name="Lindquist E."/>
            <person name="Lucas S."/>
            <person name="Magnuson J.K."/>
            <person name="Piumi F."/>
            <person name="Raudaskoski M."/>
            <person name="Salamov A."/>
            <person name="Schmutz J."/>
            <person name="Schwarze F.W.M.R."/>
            <person name="vanKuyk P.A."/>
            <person name="Horton J.S."/>
            <person name="Grigoriev I.V."/>
            <person name="Woesten H.A.B."/>
        </authorList>
    </citation>
    <scope>NUCLEOTIDE SEQUENCE [LARGE SCALE GENOMIC DNA]</scope>
    <source>
        <strain evidence="2">H4-8 / FGSC 9210</strain>
    </source>
</reference>
<name>D8PY48_SCHCM</name>
<dbReference type="HOGENOM" id="CLU_782034_0_0_1"/>
<dbReference type="AlphaFoldDB" id="D8PY48"/>
<keyword evidence="2" id="KW-1185">Reference proteome</keyword>
<gene>
    <name evidence="1" type="ORF">SCHCODRAFT_256679</name>
</gene>
<dbReference type="InParanoid" id="D8PY48"/>
<organism evidence="2">
    <name type="scientific">Schizophyllum commune (strain H4-8 / FGSC 9210)</name>
    <name type="common">Split gill fungus</name>
    <dbReference type="NCBI Taxonomy" id="578458"/>
    <lineage>
        <taxon>Eukaryota</taxon>
        <taxon>Fungi</taxon>
        <taxon>Dikarya</taxon>
        <taxon>Basidiomycota</taxon>
        <taxon>Agaricomycotina</taxon>
        <taxon>Agaricomycetes</taxon>
        <taxon>Agaricomycetidae</taxon>
        <taxon>Agaricales</taxon>
        <taxon>Schizophyllaceae</taxon>
        <taxon>Schizophyllum</taxon>
    </lineage>
</organism>
<dbReference type="OMA" id="GQATICH"/>
<protein>
    <submittedName>
        <fullName evidence="1">Uncharacterized protein</fullName>
    </submittedName>
</protein>
<dbReference type="Proteomes" id="UP000007431">
    <property type="component" value="Unassembled WGS sequence"/>
</dbReference>
<dbReference type="EMBL" id="GL377304">
    <property type="protein sequence ID" value="EFI99189.1"/>
    <property type="molecule type" value="Genomic_DNA"/>
</dbReference>
<sequence length="355" mass="40281">MLQFFRNISKLFSPQPHPDKSTTPMSKPHVRIPHIVQSTPSSSTPHELLDILAQNDNADPHRDQTLRDCLVDEVGHYRSSTGSKGAHEVVIVRFHHDTSDDNGMVHTDRRAAKFERLKQDHQDDNTGCTPRSSTPLVDITREQLDPTTTENRDRVSFVENPSCWLSKYELVASFTPLPGKLDIVDCAAAAHVLTQRAVHYTTLQYMCMWYARMLFETLRRLAGSPPVQDGPVMRDAGKFGMFRMINTEGRLKLREPERTLDQAASQVVTLLHLRVPPTSTPTSNSNDDKPSETMLDAFLHEFQDARGSTTIEPLREVEAQVKTVRDHQWDIIREAAKVARDACDRLNAAERLQRE</sequence>
<evidence type="ECO:0000313" key="2">
    <source>
        <dbReference type="Proteomes" id="UP000007431"/>
    </source>
</evidence>
<evidence type="ECO:0000313" key="1">
    <source>
        <dbReference type="EMBL" id="EFI99189.1"/>
    </source>
</evidence>
<dbReference type="VEuPathDB" id="FungiDB:SCHCODRAFT_02616896"/>
<proteinExistence type="predicted"/>
<feature type="non-terminal residue" evidence="1">
    <location>
        <position position="355"/>
    </location>
</feature>
<accession>D8PY48</accession>